<evidence type="ECO:0000256" key="2">
    <source>
        <dbReference type="SAM" id="Phobius"/>
    </source>
</evidence>
<dbReference type="PANTHER" id="PTHR36134:SF1">
    <property type="entry name" value="TRANSMEMBRANE PROTEIN C16ORF54"/>
    <property type="match status" value="1"/>
</dbReference>
<feature type="transmembrane region" description="Helical" evidence="2">
    <location>
        <begin position="74"/>
        <end position="95"/>
    </location>
</feature>
<dbReference type="PANTHER" id="PTHR36134">
    <property type="entry name" value="TRANSMEMBRANE PROTEIN C16ORF54"/>
    <property type="match status" value="1"/>
</dbReference>
<gene>
    <name evidence="4" type="primary">LOC106545370</name>
</gene>
<dbReference type="KEGG" id="tsr:106545370"/>
<keyword evidence="2" id="KW-0472">Membrane</keyword>
<evidence type="ECO:0000313" key="3">
    <source>
        <dbReference type="Proteomes" id="UP000504617"/>
    </source>
</evidence>
<dbReference type="GeneID" id="106545370"/>
<feature type="region of interest" description="Disordered" evidence="1">
    <location>
        <begin position="162"/>
        <end position="188"/>
    </location>
</feature>
<dbReference type="InterPro" id="IPR031499">
    <property type="entry name" value="DUF4689"/>
</dbReference>
<protein>
    <submittedName>
        <fullName evidence="4">Transmembrane protein C16orf54 homolog</fullName>
    </submittedName>
</protein>
<dbReference type="Proteomes" id="UP000504617">
    <property type="component" value="Unplaced"/>
</dbReference>
<reference evidence="4" key="1">
    <citation type="submission" date="2025-08" db="UniProtKB">
        <authorList>
            <consortium name="RefSeq"/>
        </authorList>
    </citation>
    <scope>IDENTIFICATION</scope>
    <source>
        <tissue evidence="4">Skeletal muscle</tissue>
    </source>
</reference>
<name>A0A6I9XUE7_9SAUR</name>
<keyword evidence="2" id="KW-1133">Transmembrane helix</keyword>
<feature type="compositionally biased region" description="Low complexity" evidence="1">
    <location>
        <begin position="171"/>
        <end position="185"/>
    </location>
</feature>
<accession>A0A6I9XUE7</accession>
<dbReference type="Pfam" id="PF15755">
    <property type="entry name" value="DUF4689"/>
    <property type="match status" value="1"/>
</dbReference>
<dbReference type="OrthoDB" id="9834691at2759"/>
<evidence type="ECO:0000313" key="4">
    <source>
        <dbReference type="RefSeq" id="XP_013917366.1"/>
    </source>
</evidence>
<dbReference type="AlphaFoldDB" id="A0A6I9XUE7"/>
<keyword evidence="3" id="KW-1185">Reference proteome</keyword>
<proteinExistence type="predicted"/>
<keyword evidence="2 4" id="KW-0812">Transmembrane</keyword>
<evidence type="ECO:0000256" key="1">
    <source>
        <dbReference type="SAM" id="MobiDB-lite"/>
    </source>
</evidence>
<organism evidence="3 4">
    <name type="scientific">Thamnophis sirtalis</name>
    <dbReference type="NCBI Taxonomy" id="35019"/>
    <lineage>
        <taxon>Eukaryota</taxon>
        <taxon>Metazoa</taxon>
        <taxon>Chordata</taxon>
        <taxon>Craniata</taxon>
        <taxon>Vertebrata</taxon>
        <taxon>Euteleostomi</taxon>
        <taxon>Lepidosauria</taxon>
        <taxon>Squamata</taxon>
        <taxon>Bifurcata</taxon>
        <taxon>Unidentata</taxon>
        <taxon>Episquamata</taxon>
        <taxon>Toxicofera</taxon>
        <taxon>Serpentes</taxon>
        <taxon>Colubroidea</taxon>
        <taxon>Colubridae</taxon>
        <taxon>Natricinae</taxon>
        <taxon>Thamnophis</taxon>
    </lineage>
</organism>
<dbReference type="RefSeq" id="XP_013917366.1">
    <property type="nucleotide sequence ID" value="XM_014061891.1"/>
</dbReference>
<sequence>MIIITAKYLVISTYTSGERQIFFFFLTKVISAPDGPILIRLGSCLSAVMLGLPTSVEMLPPSTASPLSDCGNCLLIMVSLAAVAAVFIVASAVLCERVFKGSLPQETGAVPTVWRQGGTLWIEPPHNNRDPDVLSRPSSTVPLWIQRSNDWFLDVSPAGPESYGSTELSDRGSPSPSSTSPLWNPSEPPWAIQPHVTLPDIDNFFRQNSRVTYSSQHLV</sequence>